<sequence>MPPQPGLLLFSEHFFTEPDQQQRQPENSHKYAKTGQPRQSDDPPDRFVEYTARRASPSGSYVTCHIFLHISFIFLDREIFQTVLPIGRPLPDACPVFVFLFLITRLCDPLSSASTKTDTRSNRRIRSIKYVTSKNPGGKNRVFNLRPFTNQNELVLSSGR</sequence>
<feature type="region of interest" description="Disordered" evidence="1">
    <location>
        <begin position="17"/>
        <end position="46"/>
    </location>
</feature>
<dbReference type="HOGENOM" id="CLU_1648553_0_0_10"/>
<evidence type="ECO:0000256" key="1">
    <source>
        <dbReference type="SAM" id="MobiDB-lite"/>
    </source>
</evidence>
<accession>G5HAA0</accession>
<dbReference type="Proteomes" id="UP000006008">
    <property type="component" value="Unassembled WGS sequence"/>
</dbReference>
<comment type="caution">
    <text evidence="2">The sequence shown here is derived from an EMBL/GenBank/DDBJ whole genome shotgun (WGS) entry which is preliminary data.</text>
</comment>
<name>G5HAA0_9BACT</name>
<evidence type="ECO:0000313" key="3">
    <source>
        <dbReference type="Proteomes" id="UP000006008"/>
    </source>
</evidence>
<organism evidence="2 3">
    <name type="scientific">Alistipes indistinctus YIT 12060</name>
    <dbReference type="NCBI Taxonomy" id="742725"/>
    <lineage>
        <taxon>Bacteria</taxon>
        <taxon>Pseudomonadati</taxon>
        <taxon>Bacteroidota</taxon>
        <taxon>Bacteroidia</taxon>
        <taxon>Bacteroidales</taxon>
        <taxon>Rikenellaceae</taxon>
        <taxon>Alistipes</taxon>
    </lineage>
</organism>
<dbReference type="EMBL" id="ADLD01000013">
    <property type="protein sequence ID" value="EHB91516.1"/>
    <property type="molecule type" value="Genomic_DNA"/>
</dbReference>
<keyword evidence="3" id="KW-1185">Reference proteome</keyword>
<evidence type="ECO:0000313" key="2">
    <source>
        <dbReference type="EMBL" id="EHB91516.1"/>
    </source>
</evidence>
<reference evidence="2 3" key="1">
    <citation type="submission" date="2011-08" db="EMBL/GenBank/DDBJ databases">
        <title>The Genome Sequence of Alistipes indistinctus YIT 12060.</title>
        <authorList>
            <consortium name="The Broad Institute Genome Sequencing Platform"/>
            <person name="Earl A."/>
            <person name="Ward D."/>
            <person name="Feldgarden M."/>
            <person name="Gevers D."/>
            <person name="Morotomi M."/>
            <person name="Young S.K."/>
            <person name="Zeng Q."/>
            <person name="Gargeya S."/>
            <person name="Fitzgerald M."/>
            <person name="Haas B."/>
            <person name="Abouelleil A."/>
            <person name="Alvarado L."/>
            <person name="Arachchi H.M."/>
            <person name="Berlin A."/>
            <person name="Brown A."/>
            <person name="Chapman S.B."/>
            <person name="Chen Z."/>
            <person name="Dunbar C."/>
            <person name="Freedman E."/>
            <person name="Gearin G."/>
            <person name="Gellesch M."/>
            <person name="Goldberg J."/>
            <person name="Griggs A."/>
            <person name="Gujja S."/>
            <person name="Heiman D."/>
            <person name="Howarth C."/>
            <person name="Larson L."/>
            <person name="Lui A."/>
            <person name="MacDonald P.J.P."/>
            <person name="Montmayeur A."/>
            <person name="Murphy C."/>
            <person name="Neiman D."/>
            <person name="Pearson M."/>
            <person name="Priest M."/>
            <person name="Roberts A."/>
            <person name="Saif S."/>
            <person name="Shea T."/>
            <person name="Shenoy N."/>
            <person name="Sisk P."/>
            <person name="Stolte C."/>
            <person name="Sykes S."/>
            <person name="Wortman J."/>
            <person name="Nusbaum C."/>
            <person name="Birren B."/>
        </authorList>
    </citation>
    <scope>NUCLEOTIDE SEQUENCE [LARGE SCALE GENOMIC DNA]</scope>
    <source>
        <strain evidence="2 3">YIT 12060</strain>
    </source>
</reference>
<protein>
    <submittedName>
        <fullName evidence="2">Uncharacterized protein</fullName>
    </submittedName>
</protein>
<gene>
    <name evidence="2" type="ORF">HMPREF9450_01565</name>
</gene>
<proteinExistence type="predicted"/>
<dbReference type="AlphaFoldDB" id="G5HAA0"/>
<dbReference type="STRING" id="742725.HMPREF9450_01565"/>